<dbReference type="InterPro" id="IPR003593">
    <property type="entry name" value="AAA+_ATPase"/>
</dbReference>
<keyword evidence="3" id="KW-0547">Nucleotide-binding</keyword>
<reference evidence="6 7" key="1">
    <citation type="journal article" date="2020" name="Microorganisms">
        <title>Osmotic Adaptation and Compatible Solute Biosynthesis of Phototrophic Bacteria as Revealed from Genome Analyses.</title>
        <authorList>
            <person name="Imhoff J.F."/>
            <person name="Rahn T."/>
            <person name="Kunzel S."/>
            <person name="Keller A."/>
            <person name="Neulinger S.C."/>
        </authorList>
    </citation>
    <scope>NUCLEOTIDE SEQUENCE [LARGE SCALE GENOMIC DNA]</scope>
    <source>
        <strain evidence="6 7">DSM 21303</strain>
    </source>
</reference>
<dbReference type="InterPro" id="IPR050683">
    <property type="entry name" value="Bact_Polysacc_Export_ATP-bd"/>
</dbReference>
<dbReference type="InterPro" id="IPR003439">
    <property type="entry name" value="ABC_transporter-like_ATP-bd"/>
</dbReference>
<accession>A0A9X1B8L6</accession>
<dbReference type="AlphaFoldDB" id="A0A9X1B8L6"/>
<evidence type="ECO:0000259" key="5">
    <source>
        <dbReference type="PROSITE" id="PS50893"/>
    </source>
</evidence>
<dbReference type="InterPro" id="IPR029439">
    <property type="entry name" value="Wzt_C"/>
</dbReference>
<evidence type="ECO:0000256" key="3">
    <source>
        <dbReference type="ARBA" id="ARBA00022741"/>
    </source>
</evidence>
<dbReference type="InterPro" id="IPR027417">
    <property type="entry name" value="P-loop_NTPase"/>
</dbReference>
<feature type="domain" description="ABC transporter" evidence="5">
    <location>
        <begin position="36"/>
        <end position="256"/>
    </location>
</feature>
<dbReference type="Pfam" id="PF14524">
    <property type="entry name" value="Wzt_C"/>
    <property type="match status" value="1"/>
</dbReference>
<keyword evidence="4 6" id="KW-0067">ATP-binding</keyword>
<dbReference type="RefSeq" id="WP_200387704.1">
    <property type="nucleotide sequence ID" value="NZ_NRSD01000008.1"/>
</dbReference>
<sequence length="455" mass="50295">MSSTPHAISVQDLGKCYQIYERPQDRLKQSIVPRLRRLMGLSAPDYYKEFWALRDLSFSVHQGETVGIIGRNGSGKSTLLQIICGTLTPTTGRVETTGRVAALLELGAGFNPEFTGRENVYLNASVLGLTEEQIDVRFDAIAAFADIGDFIEQPVKTYSSGMYVRLAFAVIAHVEADILVIDEALSVGDVFFTQKCMRFLRGFMEQGTVIFVSHDTSAVQNLCQRAIWIERGAVRFIGPAKEAAERYLEALYESQQGASTLAQEEASPPEVEVEIAPEPQDMRLRFLNCTQFRNDIEIFAFDPSAPAFGKGDGRITSVALIDANGAPYSWVVGGEDVILEIGCQAHTAMYSPIIGFFVRDHLGQPLFGDNTYVTYSRAPKFVEAGKTMITRFAFRMPILRVGDYSMTVALAEGTQQEHVQHHWIHDAIVFKSHTSSVATGLVGIPMQSIEIRVDS</sequence>
<keyword evidence="7" id="KW-1185">Reference proteome</keyword>
<comment type="caution">
    <text evidence="6">The sequence shown here is derived from an EMBL/GenBank/DDBJ whole genome shotgun (WGS) entry which is preliminary data.</text>
</comment>
<organism evidence="6 7">
    <name type="scientific">Thiocapsa imhoffii</name>
    <dbReference type="NCBI Taxonomy" id="382777"/>
    <lineage>
        <taxon>Bacteria</taxon>
        <taxon>Pseudomonadati</taxon>
        <taxon>Pseudomonadota</taxon>
        <taxon>Gammaproteobacteria</taxon>
        <taxon>Chromatiales</taxon>
        <taxon>Chromatiaceae</taxon>
        <taxon>Thiocapsa</taxon>
    </lineage>
</organism>
<dbReference type="PANTHER" id="PTHR46743:SF2">
    <property type="entry name" value="TEICHOIC ACIDS EXPORT ATP-BINDING PROTEIN TAGH"/>
    <property type="match status" value="1"/>
</dbReference>
<dbReference type="PROSITE" id="PS50893">
    <property type="entry name" value="ABC_TRANSPORTER_2"/>
    <property type="match status" value="1"/>
</dbReference>
<dbReference type="SMART" id="SM00382">
    <property type="entry name" value="AAA"/>
    <property type="match status" value="1"/>
</dbReference>
<dbReference type="Pfam" id="PF00005">
    <property type="entry name" value="ABC_tran"/>
    <property type="match status" value="1"/>
</dbReference>
<dbReference type="GO" id="GO:0016887">
    <property type="term" value="F:ATP hydrolysis activity"/>
    <property type="evidence" value="ECO:0007669"/>
    <property type="project" value="InterPro"/>
</dbReference>
<dbReference type="EMBL" id="NRSD01000008">
    <property type="protein sequence ID" value="MBK1644897.1"/>
    <property type="molecule type" value="Genomic_DNA"/>
</dbReference>
<dbReference type="CDD" id="cd10147">
    <property type="entry name" value="Wzt_C-like"/>
    <property type="match status" value="1"/>
</dbReference>
<evidence type="ECO:0000256" key="4">
    <source>
        <dbReference type="ARBA" id="ARBA00022840"/>
    </source>
</evidence>
<dbReference type="PANTHER" id="PTHR46743">
    <property type="entry name" value="TEICHOIC ACIDS EXPORT ATP-BINDING PROTEIN TAGH"/>
    <property type="match status" value="1"/>
</dbReference>
<protein>
    <submittedName>
        <fullName evidence="6">ABC transporter ATP-binding protein</fullName>
    </submittedName>
</protein>
<dbReference type="Gene3D" id="2.70.50.60">
    <property type="entry name" value="abc- transporter (atp binding component) like domain"/>
    <property type="match status" value="1"/>
</dbReference>
<evidence type="ECO:0000256" key="2">
    <source>
        <dbReference type="ARBA" id="ARBA00022448"/>
    </source>
</evidence>
<dbReference type="Gene3D" id="3.40.50.300">
    <property type="entry name" value="P-loop containing nucleotide triphosphate hydrolases"/>
    <property type="match status" value="1"/>
</dbReference>
<gene>
    <name evidence="6" type="ORF">CKO25_09590</name>
</gene>
<evidence type="ECO:0000256" key="1">
    <source>
        <dbReference type="ARBA" id="ARBA00005417"/>
    </source>
</evidence>
<dbReference type="Proteomes" id="UP001138802">
    <property type="component" value="Unassembled WGS sequence"/>
</dbReference>
<comment type="similarity">
    <text evidence="1">Belongs to the ABC transporter superfamily.</text>
</comment>
<name>A0A9X1B8L6_9GAMM</name>
<dbReference type="InterPro" id="IPR015860">
    <property type="entry name" value="ABC_transpr_TagH-like"/>
</dbReference>
<proteinExistence type="inferred from homology"/>
<dbReference type="GO" id="GO:0140359">
    <property type="term" value="F:ABC-type transporter activity"/>
    <property type="evidence" value="ECO:0007669"/>
    <property type="project" value="InterPro"/>
</dbReference>
<keyword evidence="2" id="KW-0813">Transport</keyword>
<evidence type="ECO:0000313" key="6">
    <source>
        <dbReference type="EMBL" id="MBK1644897.1"/>
    </source>
</evidence>
<dbReference type="GO" id="GO:0005524">
    <property type="term" value="F:ATP binding"/>
    <property type="evidence" value="ECO:0007669"/>
    <property type="project" value="UniProtKB-KW"/>
</dbReference>
<evidence type="ECO:0000313" key="7">
    <source>
        <dbReference type="Proteomes" id="UP001138802"/>
    </source>
</evidence>
<dbReference type="SUPFAM" id="SSF52540">
    <property type="entry name" value="P-loop containing nucleoside triphosphate hydrolases"/>
    <property type="match status" value="1"/>
</dbReference>
<dbReference type="CDD" id="cd03220">
    <property type="entry name" value="ABC_KpsT_Wzt"/>
    <property type="match status" value="1"/>
</dbReference>
<dbReference type="GO" id="GO:0016020">
    <property type="term" value="C:membrane"/>
    <property type="evidence" value="ECO:0007669"/>
    <property type="project" value="InterPro"/>
</dbReference>